<accession>A0ABX7RNL5</accession>
<evidence type="ECO:0000313" key="1">
    <source>
        <dbReference type="EMBL" id="QSY49866.1"/>
    </source>
</evidence>
<organism evidence="1 2">
    <name type="scientific">Streptomyces griseocarneus</name>
    <dbReference type="NCBI Taxonomy" id="51201"/>
    <lineage>
        <taxon>Bacteria</taxon>
        <taxon>Bacillati</taxon>
        <taxon>Actinomycetota</taxon>
        <taxon>Actinomycetes</taxon>
        <taxon>Kitasatosporales</taxon>
        <taxon>Streptomycetaceae</taxon>
        <taxon>Streptomyces</taxon>
    </lineage>
</organism>
<name>A0ABX7RNL5_9ACTN</name>
<dbReference type="RefSeq" id="WP_207555309.1">
    <property type="nucleotide sequence ID" value="NZ_CP071595.1"/>
</dbReference>
<evidence type="ECO:0008006" key="3">
    <source>
        <dbReference type="Google" id="ProtNLM"/>
    </source>
</evidence>
<dbReference type="EMBL" id="CP071595">
    <property type="protein sequence ID" value="QSY49866.1"/>
    <property type="molecule type" value="Genomic_DNA"/>
</dbReference>
<reference evidence="1 2" key="1">
    <citation type="submission" date="2021-03" db="EMBL/GenBank/DDBJ databases">
        <title>Streptomyces strains.</title>
        <authorList>
            <person name="Lund M.B."/>
            <person name="Toerring T."/>
        </authorList>
    </citation>
    <scope>NUCLEOTIDE SEQUENCE [LARGE SCALE GENOMIC DNA]</scope>
    <source>
        <strain evidence="1 2">KCC S-1010</strain>
    </source>
</reference>
<protein>
    <recommendedName>
        <fullName evidence="3">Thioesterase</fullName>
    </recommendedName>
</protein>
<keyword evidence="2" id="KW-1185">Reference proteome</keyword>
<evidence type="ECO:0000313" key="2">
    <source>
        <dbReference type="Proteomes" id="UP000671836"/>
    </source>
</evidence>
<gene>
    <name evidence="1" type="ORF">J3S04_01815</name>
</gene>
<proteinExistence type="predicted"/>
<sequence length="108" mass="11512">MTERLYAAEPVIAFGSPLQELWAERLVEASVDTSVGLSARATLRFRDPGHRLLAAARISVGAPLTVAVAAARRRTRAVIFDGEVTALETEVDADGTFTTVRATDRGTG</sequence>
<dbReference type="Proteomes" id="UP000671836">
    <property type="component" value="Chromosome"/>
</dbReference>